<keyword evidence="4" id="KW-0049">Antioxidant</keyword>
<proteinExistence type="inferred from homology"/>
<dbReference type="GO" id="GO:0009543">
    <property type="term" value="C:chloroplast thylakoid lumen"/>
    <property type="evidence" value="ECO:0007669"/>
    <property type="project" value="UniProtKB-SubCell"/>
</dbReference>
<evidence type="ECO:0000313" key="13">
    <source>
        <dbReference type="EMBL" id="KAK9794014.1"/>
    </source>
</evidence>
<feature type="domain" description="Thioredoxin" evidence="12">
    <location>
        <begin position="12"/>
        <end position="162"/>
    </location>
</feature>
<dbReference type="InterPro" id="IPR013766">
    <property type="entry name" value="Thioredoxin_domain"/>
</dbReference>
<evidence type="ECO:0000256" key="3">
    <source>
        <dbReference type="ARBA" id="ARBA00022559"/>
    </source>
</evidence>
<dbReference type="Proteomes" id="UP001465755">
    <property type="component" value="Unassembled WGS sequence"/>
</dbReference>
<comment type="caution">
    <text evidence="13">The sequence shown here is derived from an EMBL/GenBank/DDBJ whole genome shotgun (WGS) entry which is preliminary data.</text>
</comment>
<evidence type="ECO:0000256" key="4">
    <source>
        <dbReference type="ARBA" id="ARBA00022862"/>
    </source>
</evidence>
<keyword evidence="5" id="KW-0560">Oxidoreductase</keyword>
<comment type="similarity">
    <text evidence="9">Belongs to the peroxiredoxin family. BCP/PrxQ subfamily.</text>
</comment>
<dbReference type="PANTHER" id="PTHR42801:SF4">
    <property type="entry name" value="AHPC_TSA FAMILY PROTEIN"/>
    <property type="match status" value="1"/>
</dbReference>
<dbReference type="GO" id="GO:0034599">
    <property type="term" value="P:cellular response to oxidative stress"/>
    <property type="evidence" value="ECO:0007669"/>
    <property type="project" value="TreeGrafter"/>
</dbReference>
<evidence type="ECO:0000256" key="8">
    <source>
        <dbReference type="ARBA" id="ARBA00032824"/>
    </source>
</evidence>
<sequence>MRRKGKIKVGTSLVDLPGYTKKLPATDGEERSLSQYRDESAVVLFFFPLAHSRHCTKEVCEFRDKFDQFQDVGAQVLGISSDSGDKLKQFAESQRAQYPLLSDAKGALRKELKVKGTLFGLLPGRETYVISKEGVVLLRFNDAIGWKKHVQQSLEVLQQQQQQP</sequence>
<reference evidence="13 14" key="1">
    <citation type="journal article" date="2024" name="Nat. Commun.">
        <title>Phylogenomics reveals the evolutionary origins of lichenization in chlorophyte algae.</title>
        <authorList>
            <person name="Puginier C."/>
            <person name="Libourel C."/>
            <person name="Otte J."/>
            <person name="Skaloud P."/>
            <person name="Haon M."/>
            <person name="Grisel S."/>
            <person name="Petersen M."/>
            <person name="Berrin J.G."/>
            <person name="Delaux P.M."/>
            <person name="Dal Grande F."/>
            <person name="Keller J."/>
        </authorList>
    </citation>
    <scope>NUCLEOTIDE SEQUENCE [LARGE SCALE GENOMIC DNA]</scope>
    <source>
        <strain evidence="13 14">SAG 2036</strain>
    </source>
</reference>
<gene>
    <name evidence="13" type="ORF">WJX73_000931</name>
</gene>
<keyword evidence="7" id="KW-0676">Redox-active center</keyword>
<evidence type="ECO:0000313" key="14">
    <source>
        <dbReference type="Proteomes" id="UP001465755"/>
    </source>
</evidence>
<evidence type="ECO:0000256" key="5">
    <source>
        <dbReference type="ARBA" id="ARBA00023002"/>
    </source>
</evidence>
<evidence type="ECO:0000256" key="11">
    <source>
        <dbReference type="ARBA" id="ARBA00049091"/>
    </source>
</evidence>
<dbReference type="InterPro" id="IPR000866">
    <property type="entry name" value="AhpC/TSA"/>
</dbReference>
<evidence type="ECO:0000256" key="9">
    <source>
        <dbReference type="ARBA" id="ARBA00038489"/>
    </source>
</evidence>
<organism evidence="13 14">
    <name type="scientific">Symbiochloris irregularis</name>
    <dbReference type="NCBI Taxonomy" id="706552"/>
    <lineage>
        <taxon>Eukaryota</taxon>
        <taxon>Viridiplantae</taxon>
        <taxon>Chlorophyta</taxon>
        <taxon>core chlorophytes</taxon>
        <taxon>Trebouxiophyceae</taxon>
        <taxon>Trebouxiales</taxon>
        <taxon>Trebouxiaceae</taxon>
        <taxon>Symbiochloris</taxon>
    </lineage>
</organism>
<dbReference type="EC" id="1.11.1.24" evidence="2"/>
<comment type="catalytic activity">
    <reaction evidence="11">
        <text>a hydroperoxide + [thioredoxin]-dithiol = an alcohol + [thioredoxin]-disulfide + H2O</text>
        <dbReference type="Rhea" id="RHEA:62620"/>
        <dbReference type="Rhea" id="RHEA-COMP:10698"/>
        <dbReference type="Rhea" id="RHEA-COMP:10700"/>
        <dbReference type="ChEBI" id="CHEBI:15377"/>
        <dbReference type="ChEBI" id="CHEBI:29950"/>
        <dbReference type="ChEBI" id="CHEBI:30879"/>
        <dbReference type="ChEBI" id="CHEBI:35924"/>
        <dbReference type="ChEBI" id="CHEBI:50058"/>
        <dbReference type="EC" id="1.11.1.24"/>
    </reaction>
</comment>
<dbReference type="AlphaFoldDB" id="A0AAW1NVT1"/>
<comment type="subcellular location">
    <subcellularLocation>
        <location evidence="1">Plastid</location>
        <location evidence="1">Chloroplast thylakoid lumen</location>
    </subcellularLocation>
</comment>
<dbReference type="Pfam" id="PF00578">
    <property type="entry name" value="AhpC-TSA"/>
    <property type="match status" value="1"/>
</dbReference>
<dbReference type="EMBL" id="JALJOQ010000144">
    <property type="protein sequence ID" value="KAK9794014.1"/>
    <property type="molecule type" value="Genomic_DNA"/>
</dbReference>
<dbReference type="SUPFAM" id="SSF52833">
    <property type="entry name" value="Thioredoxin-like"/>
    <property type="match status" value="1"/>
</dbReference>
<evidence type="ECO:0000256" key="7">
    <source>
        <dbReference type="ARBA" id="ARBA00023284"/>
    </source>
</evidence>
<keyword evidence="3" id="KW-0575">Peroxidase</keyword>
<dbReference type="GO" id="GO:0008379">
    <property type="term" value="F:thioredoxin peroxidase activity"/>
    <property type="evidence" value="ECO:0007669"/>
    <property type="project" value="TreeGrafter"/>
</dbReference>
<evidence type="ECO:0000256" key="10">
    <source>
        <dbReference type="ARBA" id="ARBA00042163"/>
    </source>
</evidence>
<evidence type="ECO:0000256" key="6">
    <source>
        <dbReference type="ARBA" id="ARBA00023157"/>
    </source>
</evidence>
<keyword evidence="14" id="KW-1185">Reference proteome</keyword>
<dbReference type="PROSITE" id="PS51352">
    <property type="entry name" value="THIOREDOXIN_2"/>
    <property type="match status" value="1"/>
</dbReference>
<protein>
    <recommendedName>
        <fullName evidence="2">thioredoxin-dependent peroxiredoxin</fullName>
        <ecNumber evidence="2">1.11.1.24</ecNumber>
    </recommendedName>
    <alternativeName>
        <fullName evidence="8">Thioredoxin peroxidase</fullName>
    </alternativeName>
    <alternativeName>
        <fullName evidence="10">Thioredoxin-dependent peroxiredoxin Q</fullName>
    </alternativeName>
</protein>
<evidence type="ECO:0000259" key="12">
    <source>
        <dbReference type="PROSITE" id="PS51352"/>
    </source>
</evidence>
<accession>A0AAW1NVT1</accession>
<dbReference type="InterPro" id="IPR036249">
    <property type="entry name" value="Thioredoxin-like_sf"/>
</dbReference>
<keyword evidence="6" id="KW-1015">Disulfide bond</keyword>
<name>A0AAW1NVT1_9CHLO</name>
<dbReference type="Gene3D" id="3.40.30.10">
    <property type="entry name" value="Glutaredoxin"/>
    <property type="match status" value="1"/>
</dbReference>
<evidence type="ECO:0000256" key="2">
    <source>
        <dbReference type="ARBA" id="ARBA00013017"/>
    </source>
</evidence>
<dbReference type="GO" id="GO:0045454">
    <property type="term" value="P:cell redox homeostasis"/>
    <property type="evidence" value="ECO:0007669"/>
    <property type="project" value="TreeGrafter"/>
</dbReference>
<dbReference type="PANTHER" id="PTHR42801">
    <property type="entry name" value="THIOREDOXIN-DEPENDENT PEROXIDE REDUCTASE"/>
    <property type="match status" value="1"/>
</dbReference>
<evidence type="ECO:0000256" key="1">
    <source>
        <dbReference type="ARBA" id="ARBA00004456"/>
    </source>
</evidence>
<dbReference type="InterPro" id="IPR050924">
    <property type="entry name" value="Peroxiredoxin_BCP/PrxQ"/>
</dbReference>
<dbReference type="CDD" id="cd03017">
    <property type="entry name" value="PRX_BCP"/>
    <property type="match status" value="1"/>
</dbReference>